<accession>A0A067MPS7</accession>
<dbReference type="AlphaFoldDB" id="A0A067MPS7"/>
<dbReference type="InParanoid" id="A0A067MPS7"/>
<protein>
    <submittedName>
        <fullName evidence="1">Uncharacterized protein</fullName>
    </submittedName>
</protein>
<organism evidence="1 2">
    <name type="scientific">Botryobasidium botryosum (strain FD-172 SS1)</name>
    <dbReference type="NCBI Taxonomy" id="930990"/>
    <lineage>
        <taxon>Eukaryota</taxon>
        <taxon>Fungi</taxon>
        <taxon>Dikarya</taxon>
        <taxon>Basidiomycota</taxon>
        <taxon>Agaricomycotina</taxon>
        <taxon>Agaricomycetes</taxon>
        <taxon>Cantharellales</taxon>
        <taxon>Botryobasidiaceae</taxon>
        <taxon>Botryobasidium</taxon>
    </lineage>
</organism>
<dbReference type="EMBL" id="KL198023">
    <property type="protein sequence ID" value="KDQ17574.1"/>
    <property type="molecule type" value="Genomic_DNA"/>
</dbReference>
<proteinExistence type="predicted"/>
<sequence>MLMEGVAAEREPCKEADEVLYGPMPHLPASEIIWGFDLTHLRPCASTLALQHGRLRMSKVSINLISAPILHLPIDVARSLRLEA</sequence>
<gene>
    <name evidence="1" type="ORF">BOTBODRAFT_577883</name>
</gene>
<evidence type="ECO:0000313" key="1">
    <source>
        <dbReference type="EMBL" id="KDQ17574.1"/>
    </source>
</evidence>
<dbReference type="Proteomes" id="UP000027195">
    <property type="component" value="Unassembled WGS sequence"/>
</dbReference>
<evidence type="ECO:0000313" key="2">
    <source>
        <dbReference type="Proteomes" id="UP000027195"/>
    </source>
</evidence>
<keyword evidence="2" id="KW-1185">Reference proteome</keyword>
<dbReference type="HOGENOM" id="CLU_2527156_0_0_1"/>
<name>A0A067MPS7_BOTB1</name>
<reference evidence="2" key="1">
    <citation type="journal article" date="2014" name="Proc. Natl. Acad. Sci. U.S.A.">
        <title>Extensive sampling of basidiomycete genomes demonstrates inadequacy of the white-rot/brown-rot paradigm for wood decay fungi.</title>
        <authorList>
            <person name="Riley R."/>
            <person name="Salamov A.A."/>
            <person name="Brown D.W."/>
            <person name="Nagy L.G."/>
            <person name="Floudas D."/>
            <person name="Held B.W."/>
            <person name="Levasseur A."/>
            <person name="Lombard V."/>
            <person name="Morin E."/>
            <person name="Otillar R."/>
            <person name="Lindquist E.A."/>
            <person name="Sun H."/>
            <person name="LaButti K.M."/>
            <person name="Schmutz J."/>
            <person name="Jabbour D."/>
            <person name="Luo H."/>
            <person name="Baker S.E."/>
            <person name="Pisabarro A.G."/>
            <person name="Walton J.D."/>
            <person name="Blanchette R.A."/>
            <person name="Henrissat B."/>
            <person name="Martin F."/>
            <person name="Cullen D."/>
            <person name="Hibbett D.S."/>
            <person name="Grigoriev I.V."/>
        </authorList>
    </citation>
    <scope>NUCLEOTIDE SEQUENCE [LARGE SCALE GENOMIC DNA]</scope>
    <source>
        <strain evidence="2">FD-172 SS1</strain>
    </source>
</reference>